<dbReference type="PROSITE" id="PS50191">
    <property type="entry name" value="CRAL_TRIO"/>
    <property type="match status" value="1"/>
</dbReference>
<dbReference type="PRINTS" id="PR00180">
    <property type="entry name" value="CRETINALDHBP"/>
</dbReference>
<evidence type="ECO:0000259" key="1">
    <source>
        <dbReference type="PROSITE" id="PS50191"/>
    </source>
</evidence>
<name>A0AAV2NTL3_9HYME</name>
<dbReference type="InterPro" id="IPR036273">
    <property type="entry name" value="CRAL/TRIO_N_dom_sf"/>
</dbReference>
<dbReference type="PANTHER" id="PTHR10174">
    <property type="entry name" value="ALPHA-TOCOPHEROL TRANSFER PROTEIN-RELATED"/>
    <property type="match status" value="1"/>
</dbReference>
<dbReference type="InterPro" id="IPR001251">
    <property type="entry name" value="CRAL-TRIO_dom"/>
</dbReference>
<dbReference type="GO" id="GO:0016020">
    <property type="term" value="C:membrane"/>
    <property type="evidence" value="ECO:0007669"/>
    <property type="project" value="TreeGrafter"/>
</dbReference>
<dbReference type="CDD" id="cd00170">
    <property type="entry name" value="SEC14"/>
    <property type="match status" value="1"/>
</dbReference>
<protein>
    <recommendedName>
        <fullName evidence="1">CRAL-TRIO domain-containing protein</fullName>
    </recommendedName>
</protein>
<sequence>MSMIKSITLEDEMKKNPQLKLSDIQSLREWCEKQPHLPKIEDSFLAMFLHSNYYRMEPTKNTIENYYTTRTHVPEFFSNRDPLGGKELRQALKIAANLPLKGITKDGYRIMYGAFLDADSSRFVYNDNVKYFLMVCDVWLLTEGTNNGYIYFADASGLSFGHIARISPLGLKKYLYYIQEAAPIRLMGIHFINAPPAMELLMNMMKPFMKKEMIDMIHFHSSLNSASEYVLVDALPNEVGGKAGSMYELAEIEVKKLENYREWFLKDEATGRVNEALRIGKSKSASDLFGVEGSFKKLDID</sequence>
<keyword evidence="3" id="KW-1185">Reference proteome</keyword>
<proteinExistence type="predicted"/>
<dbReference type="Proteomes" id="UP001497644">
    <property type="component" value="Chromosome 4"/>
</dbReference>
<dbReference type="Gene3D" id="1.10.8.20">
    <property type="entry name" value="N-terminal domain of phosphatidylinositol transfer protein sec14p"/>
    <property type="match status" value="1"/>
</dbReference>
<accession>A0AAV2NTL3</accession>
<reference evidence="2" key="1">
    <citation type="submission" date="2024-04" db="EMBL/GenBank/DDBJ databases">
        <authorList>
            <consortium name="Molecular Ecology Group"/>
        </authorList>
    </citation>
    <scope>NUCLEOTIDE SEQUENCE</scope>
</reference>
<dbReference type="PANTHER" id="PTHR10174:SF213">
    <property type="entry name" value="CRAL-TRIO DOMAIN-CONTAINING PROTEIN"/>
    <property type="match status" value="1"/>
</dbReference>
<organism evidence="2 3">
    <name type="scientific">Lasius platythorax</name>
    <dbReference type="NCBI Taxonomy" id="488582"/>
    <lineage>
        <taxon>Eukaryota</taxon>
        <taxon>Metazoa</taxon>
        <taxon>Ecdysozoa</taxon>
        <taxon>Arthropoda</taxon>
        <taxon>Hexapoda</taxon>
        <taxon>Insecta</taxon>
        <taxon>Pterygota</taxon>
        <taxon>Neoptera</taxon>
        <taxon>Endopterygota</taxon>
        <taxon>Hymenoptera</taxon>
        <taxon>Apocrita</taxon>
        <taxon>Aculeata</taxon>
        <taxon>Formicoidea</taxon>
        <taxon>Formicidae</taxon>
        <taxon>Formicinae</taxon>
        <taxon>Lasius</taxon>
        <taxon>Lasius</taxon>
    </lineage>
</organism>
<dbReference type="SUPFAM" id="SSF52087">
    <property type="entry name" value="CRAL/TRIO domain"/>
    <property type="match status" value="1"/>
</dbReference>
<gene>
    <name evidence="2" type="ORF">LPLAT_LOCUS8981</name>
</gene>
<dbReference type="Gene3D" id="3.40.525.10">
    <property type="entry name" value="CRAL-TRIO lipid binding domain"/>
    <property type="match status" value="1"/>
</dbReference>
<dbReference type="Pfam" id="PF00650">
    <property type="entry name" value="CRAL_TRIO"/>
    <property type="match status" value="1"/>
</dbReference>
<evidence type="ECO:0000313" key="3">
    <source>
        <dbReference type="Proteomes" id="UP001497644"/>
    </source>
</evidence>
<dbReference type="EMBL" id="OZ034827">
    <property type="protein sequence ID" value="CAL1683208.1"/>
    <property type="molecule type" value="Genomic_DNA"/>
</dbReference>
<feature type="domain" description="CRAL-TRIO" evidence="1">
    <location>
        <begin position="85"/>
        <end position="247"/>
    </location>
</feature>
<dbReference type="AlphaFoldDB" id="A0AAV2NTL3"/>
<dbReference type="SUPFAM" id="SSF46938">
    <property type="entry name" value="CRAL/TRIO N-terminal domain"/>
    <property type="match status" value="1"/>
</dbReference>
<dbReference type="InterPro" id="IPR036865">
    <property type="entry name" value="CRAL-TRIO_dom_sf"/>
</dbReference>
<dbReference type="GO" id="GO:1902936">
    <property type="term" value="F:phosphatidylinositol bisphosphate binding"/>
    <property type="evidence" value="ECO:0007669"/>
    <property type="project" value="TreeGrafter"/>
</dbReference>
<evidence type="ECO:0000313" key="2">
    <source>
        <dbReference type="EMBL" id="CAL1683208.1"/>
    </source>
</evidence>
<dbReference type="SMART" id="SM00516">
    <property type="entry name" value="SEC14"/>
    <property type="match status" value="1"/>
</dbReference>